<keyword evidence="1" id="KW-0808">Transferase</keyword>
<accession>A0A495VY97</accession>
<gene>
    <name evidence="4" type="ORF">C8E97_3021</name>
</gene>
<dbReference type="NCBIfam" id="NF041045">
    <property type="entry name" value="RsbA_anti_sig"/>
    <property type="match status" value="1"/>
</dbReference>
<dbReference type="InterPro" id="IPR047718">
    <property type="entry name" value="RsbA-like_anti_sig"/>
</dbReference>
<comment type="caution">
    <text evidence="4">The sequence shown here is derived from an EMBL/GenBank/DDBJ whole genome shotgun (WGS) entry which is preliminary data.</text>
</comment>
<evidence type="ECO:0000256" key="1">
    <source>
        <dbReference type="ARBA" id="ARBA00022527"/>
    </source>
</evidence>
<reference evidence="4 5" key="1">
    <citation type="submission" date="2018-10" db="EMBL/GenBank/DDBJ databases">
        <title>Sequencing the genomes of 1000 actinobacteria strains.</title>
        <authorList>
            <person name="Klenk H.-P."/>
        </authorList>
    </citation>
    <scope>NUCLEOTIDE SEQUENCE [LARGE SCALE GENOMIC DNA]</scope>
    <source>
        <strain evidence="4 5">DSM 43800</strain>
    </source>
</reference>
<evidence type="ECO:0000259" key="2">
    <source>
        <dbReference type="Pfam" id="PF13581"/>
    </source>
</evidence>
<dbReference type="AlphaFoldDB" id="A0A495VY97"/>
<protein>
    <submittedName>
        <fullName evidence="4">Anti-sigma regulatory factor (Ser/Thr protein kinase)</fullName>
    </submittedName>
</protein>
<keyword evidence="1" id="KW-0723">Serine/threonine-protein kinase</keyword>
<dbReference type="PANTHER" id="PTHR35526:SF3">
    <property type="entry name" value="ANTI-SIGMA-F FACTOR RSBW"/>
    <property type="match status" value="1"/>
</dbReference>
<dbReference type="InterPro" id="IPR050267">
    <property type="entry name" value="Anti-sigma-factor_SerPK"/>
</dbReference>
<evidence type="ECO:0000259" key="3">
    <source>
        <dbReference type="Pfam" id="PF14417"/>
    </source>
</evidence>
<dbReference type="Gene3D" id="3.30.565.10">
    <property type="entry name" value="Histidine kinase-like ATPase, C-terminal domain"/>
    <property type="match status" value="1"/>
</dbReference>
<sequence>MTAPADELFVHPALFYGSAEEYLAALVPFAVDGLAAGQPVAIAVPGRKLDLVRDGLGADARHVTLLDMAQEGRNPGRIIARVLRRFADRHRDRHVRIVGEPIWAGRSGVEYPACAQHEALINAAFAGRDVTILCPYDTSELDDRALADARATHPVIWEAARRYASDHYAPDAVVARYNEPFPDPGEGVVVITGTAGLGEARRLAVRHAVAAGLPEDRVADLELIVTELTTNSLRHTDGPSRLAVRREHDHLVCEVRDTGRLADPLAGRRPAEPGQPSGRGLLLVNDLADLVRVHTGVDGTTVRALLRLDG</sequence>
<feature type="domain" description="Histidine kinase/HSP90-like ATPase" evidence="2">
    <location>
        <begin position="197"/>
        <end position="304"/>
    </location>
</feature>
<organism evidence="4 5">
    <name type="scientific">Saccharothrix australiensis</name>
    <dbReference type="NCBI Taxonomy" id="2072"/>
    <lineage>
        <taxon>Bacteria</taxon>
        <taxon>Bacillati</taxon>
        <taxon>Actinomycetota</taxon>
        <taxon>Actinomycetes</taxon>
        <taxon>Pseudonocardiales</taxon>
        <taxon>Pseudonocardiaceae</taxon>
        <taxon>Saccharothrix</taxon>
    </lineage>
</organism>
<keyword evidence="1" id="KW-0418">Kinase</keyword>
<feature type="domain" description="MEDS" evidence="3">
    <location>
        <begin position="11"/>
        <end position="154"/>
    </location>
</feature>
<dbReference type="GO" id="GO:0004674">
    <property type="term" value="F:protein serine/threonine kinase activity"/>
    <property type="evidence" value="ECO:0007669"/>
    <property type="project" value="UniProtKB-KW"/>
</dbReference>
<dbReference type="InterPro" id="IPR003594">
    <property type="entry name" value="HATPase_dom"/>
</dbReference>
<dbReference type="InterPro" id="IPR036890">
    <property type="entry name" value="HATPase_C_sf"/>
</dbReference>
<name>A0A495VY97_9PSEU</name>
<evidence type="ECO:0000313" key="4">
    <source>
        <dbReference type="EMBL" id="RKT54401.1"/>
    </source>
</evidence>
<evidence type="ECO:0000313" key="5">
    <source>
        <dbReference type="Proteomes" id="UP000282084"/>
    </source>
</evidence>
<dbReference type="OrthoDB" id="4088450at2"/>
<dbReference type="Pfam" id="PF13581">
    <property type="entry name" value="HATPase_c_2"/>
    <property type="match status" value="1"/>
</dbReference>
<dbReference type="EMBL" id="RBXO01000001">
    <property type="protein sequence ID" value="RKT54401.1"/>
    <property type="molecule type" value="Genomic_DNA"/>
</dbReference>
<proteinExistence type="predicted"/>
<keyword evidence="5" id="KW-1185">Reference proteome</keyword>
<dbReference type="PANTHER" id="PTHR35526">
    <property type="entry name" value="ANTI-SIGMA-F FACTOR RSBW-RELATED"/>
    <property type="match status" value="1"/>
</dbReference>
<dbReference type="RefSeq" id="WP_121006017.1">
    <property type="nucleotide sequence ID" value="NZ_RBXO01000001.1"/>
</dbReference>
<dbReference type="SUPFAM" id="SSF55874">
    <property type="entry name" value="ATPase domain of HSP90 chaperone/DNA topoisomerase II/histidine kinase"/>
    <property type="match status" value="1"/>
</dbReference>
<dbReference type="Proteomes" id="UP000282084">
    <property type="component" value="Unassembled WGS sequence"/>
</dbReference>
<dbReference type="InterPro" id="IPR025847">
    <property type="entry name" value="MEDS_domain"/>
</dbReference>
<dbReference type="Pfam" id="PF14417">
    <property type="entry name" value="MEDS"/>
    <property type="match status" value="1"/>
</dbReference>
<dbReference type="CDD" id="cd16936">
    <property type="entry name" value="HATPase_RsbW-like"/>
    <property type="match status" value="1"/>
</dbReference>